<name>A0A058ZDX5_FONAL</name>
<dbReference type="Proteomes" id="UP000030693">
    <property type="component" value="Unassembled WGS sequence"/>
</dbReference>
<dbReference type="GeneID" id="20524880"/>
<feature type="region of interest" description="Disordered" evidence="1">
    <location>
        <begin position="171"/>
        <end position="224"/>
    </location>
</feature>
<organism evidence="2">
    <name type="scientific">Fonticula alba</name>
    <name type="common">Slime mold</name>
    <dbReference type="NCBI Taxonomy" id="691883"/>
    <lineage>
        <taxon>Eukaryota</taxon>
        <taxon>Rotosphaerida</taxon>
        <taxon>Fonticulaceae</taxon>
        <taxon>Fonticula</taxon>
    </lineage>
</organism>
<protein>
    <submittedName>
        <fullName evidence="2">Uncharacterized protein</fullName>
    </submittedName>
</protein>
<feature type="region of interest" description="Disordered" evidence="1">
    <location>
        <begin position="92"/>
        <end position="125"/>
    </location>
</feature>
<sequence length="247" mass="25574">MARPGPLFQATGNELDMIDGFSDISSDEDNFGRRSMDSSPSAGLHNSATPPSTGGPPRLGLISRLPAPSSNGPHVVGRMVFDPVSMRWVRVSAARSASRISDTEADDEGAGEEDSTDEDEADIFDGLGFDEASLASGQTHDGSREKSLEDAFVVTHSMMAEWRAAERQYQRMVGHAAPGPSSSATLSGPSASSSSASLGPGQGPATSDPGASSSSSVPSSAGPWAGLAAIEPRSHFQMIRDIAARLV</sequence>
<proteinExistence type="predicted"/>
<feature type="region of interest" description="Disordered" evidence="1">
    <location>
        <begin position="1"/>
        <end position="74"/>
    </location>
</feature>
<evidence type="ECO:0000313" key="2">
    <source>
        <dbReference type="EMBL" id="KCV72564.1"/>
    </source>
</evidence>
<reference evidence="2" key="1">
    <citation type="submission" date="2013-04" db="EMBL/GenBank/DDBJ databases">
        <title>The Genome Sequence of Fonticula alba ATCC 38817.</title>
        <authorList>
            <consortium name="The Broad Institute Genomics Platform"/>
            <person name="Russ C."/>
            <person name="Cuomo C."/>
            <person name="Burger G."/>
            <person name="Gray M.W."/>
            <person name="Holland P.W.H."/>
            <person name="King N."/>
            <person name="Lang F.B.F."/>
            <person name="Roger A.J."/>
            <person name="Ruiz-Trillo I."/>
            <person name="Brown M."/>
            <person name="Walker B."/>
            <person name="Young S."/>
            <person name="Zeng Q."/>
            <person name="Gargeya S."/>
            <person name="Fitzgerald M."/>
            <person name="Haas B."/>
            <person name="Abouelleil A."/>
            <person name="Allen A.W."/>
            <person name="Alvarado L."/>
            <person name="Arachchi H.M."/>
            <person name="Berlin A.M."/>
            <person name="Chapman S.B."/>
            <person name="Gainer-Dewar J."/>
            <person name="Goldberg J."/>
            <person name="Griggs A."/>
            <person name="Gujja S."/>
            <person name="Hansen M."/>
            <person name="Howarth C."/>
            <person name="Imamovic A."/>
            <person name="Ireland A."/>
            <person name="Larimer J."/>
            <person name="McCowan C."/>
            <person name="Murphy C."/>
            <person name="Pearson M."/>
            <person name="Poon T.W."/>
            <person name="Priest M."/>
            <person name="Roberts A."/>
            <person name="Saif S."/>
            <person name="Shea T."/>
            <person name="Sisk P."/>
            <person name="Sykes S."/>
            <person name="Wortman J."/>
            <person name="Nusbaum C."/>
            <person name="Birren B."/>
        </authorList>
    </citation>
    <scope>NUCLEOTIDE SEQUENCE [LARGE SCALE GENOMIC DNA]</scope>
    <source>
        <strain evidence="2">ATCC 38817</strain>
    </source>
</reference>
<feature type="compositionally biased region" description="Acidic residues" evidence="1">
    <location>
        <begin position="103"/>
        <end position="123"/>
    </location>
</feature>
<dbReference type="GO" id="GO:0005096">
    <property type="term" value="F:GTPase activator activity"/>
    <property type="evidence" value="ECO:0007669"/>
    <property type="project" value="InterPro"/>
</dbReference>
<evidence type="ECO:0000256" key="1">
    <source>
        <dbReference type="SAM" id="MobiDB-lite"/>
    </source>
</evidence>
<accession>A0A058ZDX5</accession>
<dbReference type="InterPro" id="IPR034586">
    <property type="entry name" value="Bfa1/Byr4"/>
</dbReference>
<dbReference type="EMBL" id="KB932201">
    <property type="protein sequence ID" value="KCV72564.1"/>
    <property type="molecule type" value="Genomic_DNA"/>
</dbReference>
<feature type="compositionally biased region" description="Polar residues" evidence="1">
    <location>
        <begin position="37"/>
        <end position="52"/>
    </location>
</feature>
<dbReference type="AlphaFoldDB" id="A0A058ZDX5"/>
<dbReference type="RefSeq" id="XP_009492265.1">
    <property type="nucleotide sequence ID" value="XM_009493990.1"/>
</dbReference>
<dbReference type="PANTHER" id="PTHR35140">
    <property type="entry name" value="MITOTIC CHECK POINT PROTEIN BFA1"/>
    <property type="match status" value="1"/>
</dbReference>
<gene>
    <name evidence="2" type="ORF">H696_00155</name>
</gene>
<dbReference type="GO" id="GO:0001100">
    <property type="term" value="P:negative regulation of exit from mitosis"/>
    <property type="evidence" value="ECO:0007669"/>
    <property type="project" value="InterPro"/>
</dbReference>
<feature type="compositionally biased region" description="Low complexity" evidence="1">
    <location>
        <begin position="176"/>
        <end position="224"/>
    </location>
</feature>
<evidence type="ECO:0000313" key="3">
    <source>
        <dbReference type="Proteomes" id="UP000030693"/>
    </source>
</evidence>
<dbReference type="PANTHER" id="PTHR35140:SF1">
    <property type="entry name" value="MITOTIC CHECK POINT PROTEIN BFA1"/>
    <property type="match status" value="1"/>
</dbReference>
<keyword evidence="3" id="KW-1185">Reference proteome</keyword>